<dbReference type="Proteomes" id="UP000887116">
    <property type="component" value="Unassembled WGS sequence"/>
</dbReference>
<keyword evidence="2" id="KW-1185">Reference proteome</keyword>
<organism evidence="1 2">
    <name type="scientific">Trichonephila clavata</name>
    <name type="common">Joro spider</name>
    <name type="synonym">Nephila clavata</name>
    <dbReference type="NCBI Taxonomy" id="2740835"/>
    <lineage>
        <taxon>Eukaryota</taxon>
        <taxon>Metazoa</taxon>
        <taxon>Ecdysozoa</taxon>
        <taxon>Arthropoda</taxon>
        <taxon>Chelicerata</taxon>
        <taxon>Arachnida</taxon>
        <taxon>Araneae</taxon>
        <taxon>Araneomorphae</taxon>
        <taxon>Entelegynae</taxon>
        <taxon>Araneoidea</taxon>
        <taxon>Nephilidae</taxon>
        <taxon>Trichonephila</taxon>
    </lineage>
</organism>
<dbReference type="AlphaFoldDB" id="A0A8X6J444"/>
<gene>
    <name evidence="1" type="ORF">TNCT_689761</name>
</gene>
<accession>A0A8X6J444</accession>
<name>A0A8X6J444_TRICU</name>
<comment type="caution">
    <text evidence="1">The sequence shown here is derived from an EMBL/GenBank/DDBJ whole genome shotgun (WGS) entry which is preliminary data.</text>
</comment>
<evidence type="ECO:0000313" key="1">
    <source>
        <dbReference type="EMBL" id="GFQ90720.1"/>
    </source>
</evidence>
<reference evidence="1" key="1">
    <citation type="submission" date="2020-07" db="EMBL/GenBank/DDBJ databases">
        <title>Multicomponent nature underlies the extraordinary mechanical properties of spider dragline silk.</title>
        <authorList>
            <person name="Kono N."/>
            <person name="Nakamura H."/>
            <person name="Mori M."/>
            <person name="Yoshida Y."/>
            <person name="Ohtoshi R."/>
            <person name="Malay A.D."/>
            <person name="Moran D.A.P."/>
            <person name="Tomita M."/>
            <person name="Numata K."/>
            <person name="Arakawa K."/>
        </authorList>
    </citation>
    <scope>NUCLEOTIDE SEQUENCE</scope>
</reference>
<evidence type="ECO:0000313" key="2">
    <source>
        <dbReference type="Proteomes" id="UP000887116"/>
    </source>
</evidence>
<proteinExistence type="predicted"/>
<dbReference type="EMBL" id="BMAO01023753">
    <property type="protein sequence ID" value="GFQ90720.1"/>
    <property type="molecule type" value="Genomic_DNA"/>
</dbReference>
<protein>
    <submittedName>
        <fullName evidence="1">Uncharacterized protein</fullName>
    </submittedName>
</protein>
<sequence>MRGYIDRDQRTKHIVKNQNFMGDADNEIENHWLLLKIKIVSTNGIELQVVSDLSSSADFYEKMTLPVSWSYKPKEHFEQHHFEEKGFRPTD</sequence>